<evidence type="ECO:0000256" key="2">
    <source>
        <dbReference type="ARBA" id="ARBA00023242"/>
    </source>
</evidence>
<dbReference type="EMBL" id="LKMD01000102">
    <property type="protein sequence ID" value="PIA97839.1"/>
    <property type="molecule type" value="Genomic_DNA"/>
</dbReference>
<dbReference type="Pfam" id="PF00172">
    <property type="entry name" value="Zn_clus"/>
    <property type="match status" value="1"/>
</dbReference>
<comment type="caution">
    <text evidence="5">The sequence shown here is derived from an EMBL/GenBank/DDBJ whole genome shotgun (WGS) entry which is preliminary data.</text>
</comment>
<dbReference type="InterPro" id="IPR036864">
    <property type="entry name" value="Zn2-C6_fun-type_DNA-bd_sf"/>
</dbReference>
<dbReference type="GO" id="GO:0000981">
    <property type="term" value="F:DNA-binding transcription factor activity, RNA polymerase II-specific"/>
    <property type="evidence" value="ECO:0007669"/>
    <property type="project" value="InterPro"/>
</dbReference>
<dbReference type="AlphaFoldDB" id="A0A2G5HZ70"/>
<proteinExistence type="predicted"/>
<dbReference type="SUPFAM" id="SSF57701">
    <property type="entry name" value="Zn2/Cys6 DNA-binding domain"/>
    <property type="match status" value="1"/>
</dbReference>
<dbReference type="InterPro" id="IPR021858">
    <property type="entry name" value="Fun_TF"/>
</dbReference>
<keyword evidence="2" id="KW-0539">Nucleus</keyword>
<dbReference type="GO" id="GO:0008270">
    <property type="term" value="F:zinc ion binding"/>
    <property type="evidence" value="ECO:0007669"/>
    <property type="project" value="InterPro"/>
</dbReference>
<dbReference type="Pfam" id="PF11951">
    <property type="entry name" value="Fungal_trans_2"/>
    <property type="match status" value="1"/>
</dbReference>
<feature type="region of interest" description="Disordered" evidence="3">
    <location>
        <begin position="60"/>
        <end position="111"/>
    </location>
</feature>
<protein>
    <recommendedName>
        <fullName evidence="4">Zn(2)-C6 fungal-type domain-containing protein</fullName>
    </recommendedName>
</protein>
<name>A0A2G5HZ70_CERBT</name>
<evidence type="ECO:0000256" key="1">
    <source>
        <dbReference type="ARBA" id="ARBA00004123"/>
    </source>
</evidence>
<evidence type="ECO:0000313" key="5">
    <source>
        <dbReference type="EMBL" id="PIA97839.1"/>
    </source>
</evidence>
<feature type="domain" description="Zn(2)-C6 fungal-type" evidence="4">
    <location>
        <begin position="14"/>
        <end position="44"/>
    </location>
</feature>
<sequence>MPTTARRARVVEGSCWHCKSRRVKCDLAKPACGRCQRDERECSYGGMPFKWVGGMALRGRHAPPSASRPDDLGSAKLQTVGPDEDDRHSTSAASTASDRSSKSPVVERRRSDLSTTAVLPAALASPVDRASLVPYFTNVVLPRYCMGDFVLSLDHNILLQNEALHEAMLAMARAHFDMQSKYGSATTRNRTRQSAIVTFRKQLASSACEDAAAKDLFSTNVLFCLLDGMIEPTEETSASTLHLKGGFAILDRWEKIVPEMIAEGGIRSHLLSVFATLDLVHAILSGRRPHFDPSIYRKLANTEAWWGRLDPNNAIIWAAENLSRVAALASIVHGSIKAYGLEVMRKRLSHFEIMLSAPLRAHFARREDARERDSAEMDEWTAFCTIWDISARIFYERAIRLKPVDDPAVQQYTKKAALMLSQDLFSGMLQHCIVLPLVIIGAHCLLRADQEMISRALSPTVSYLAFGCLPIMEQFLKTTWQRRNLEATWWETFADIAEKTFLF</sequence>
<dbReference type="PROSITE" id="PS50048">
    <property type="entry name" value="ZN2_CY6_FUNGAL_2"/>
    <property type="match status" value="1"/>
</dbReference>
<gene>
    <name evidence="5" type="ORF">CB0940_06487</name>
</gene>
<dbReference type="SMART" id="SM00066">
    <property type="entry name" value="GAL4"/>
    <property type="match status" value="1"/>
</dbReference>
<organism evidence="5 6">
    <name type="scientific">Cercospora beticola</name>
    <name type="common">Sugarbeet leaf spot fungus</name>
    <dbReference type="NCBI Taxonomy" id="122368"/>
    <lineage>
        <taxon>Eukaryota</taxon>
        <taxon>Fungi</taxon>
        <taxon>Dikarya</taxon>
        <taxon>Ascomycota</taxon>
        <taxon>Pezizomycotina</taxon>
        <taxon>Dothideomycetes</taxon>
        <taxon>Dothideomycetidae</taxon>
        <taxon>Mycosphaerellales</taxon>
        <taxon>Mycosphaerellaceae</taxon>
        <taxon>Cercospora</taxon>
    </lineage>
</organism>
<evidence type="ECO:0000259" key="4">
    <source>
        <dbReference type="PROSITE" id="PS50048"/>
    </source>
</evidence>
<dbReference type="CDD" id="cd00067">
    <property type="entry name" value="GAL4"/>
    <property type="match status" value="1"/>
</dbReference>
<reference evidence="5 6" key="1">
    <citation type="submission" date="2015-10" db="EMBL/GenBank/DDBJ databases">
        <title>The cercosporin biosynthetic gene cluster was horizontally transferred to several fungal lineages and shown to be expanded in Cercospora beticola based on microsynteny with recipient genomes.</title>
        <authorList>
            <person name="De Jonge R."/>
            <person name="Ebert M.K."/>
            <person name="Suttle J.C."/>
            <person name="Jurick Ii W.M."/>
            <person name="Secor G.A."/>
            <person name="Thomma B.P."/>
            <person name="Van De Peer Y."/>
            <person name="Bolton M.D."/>
        </authorList>
    </citation>
    <scope>NUCLEOTIDE SEQUENCE [LARGE SCALE GENOMIC DNA]</scope>
    <source>
        <strain evidence="5 6">09-40</strain>
    </source>
</reference>
<dbReference type="PANTHER" id="PTHR37534:SF46">
    <property type="entry name" value="ZN(II)2CYS6 TRANSCRIPTION FACTOR (EUROFUNG)"/>
    <property type="match status" value="1"/>
</dbReference>
<dbReference type="PANTHER" id="PTHR37534">
    <property type="entry name" value="TRANSCRIPTIONAL ACTIVATOR PROTEIN UGA3"/>
    <property type="match status" value="1"/>
</dbReference>
<dbReference type="PROSITE" id="PS00463">
    <property type="entry name" value="ZN2_CY6_FUNGAL_1"/>
    <property type="match status" value="1"/>
</dbReference>
<dbReference type="Proteomes" id="UP000230605">
    <property type="component" value="Chromosome 2"/>
</dbReference>
<feature type="compositionally biased region" description="Basic and acidic residues" evidence="3">
    <location>
        <begin position="99"/>
        <end position="111"/>
    </location>
</feature>
<accession>A0A2G5HZ70</accession>
<evidence type="ECO:0000256" key="3">
    <source>
        <dbReference type="SAM" id="MobiDB-lite"/>
    </source>
</evidence>
<dbReference type="GO" id="GO:0005634">
    <property type="term" value="C:nucleus"/>
    <property type="evidence" value="ECO:0007669"/>
    <property type="project" value="UniProtKB-SubCell"/>
</dbReference>
<dbReference type="InterPro" id="IPR001138">
    <property type="entry name" value="Zn2Cys6_DnaBD"/>
</dbReference>
<comment type="subcellular location">
    <subcellularLocation>
        <location evidence="1">Nucleus</location>
    </subcellularLocation>
</comment>
<evidence type="ECO:0000313" key="6">
    <source>
        <dbReference type="Proteomes" id="UP000230605"/>
    </source>
</evidence>
<dbReference type="Gene3D" id="4.10.240.10">
    <property type="entry name" value="Zn(2)-C6 fungal-type DNA-binding domain"/>
    <property type="match status" value="1"/>
</dbReference>
<dbReference type="OrthoDB" id="3362851at2759"/>